<dbReference type="PANTHER" id="PTHR38659">
    <property type="entry name" value="METAL-DEPENDENT PHOSPHOHYDROLASE"/>
    <property type="match status" value="1"/>
</dbReference>
<protein>
    <submittedName>
        <fullName evidence="2">HD domain-containing protein</fullName>
    </submittedName>
</protein>
<gene>
    <name evidence="2" type="ORF">QQ008_16075</name>
</gene>
<dbReference type="Pfam" id="PF01966">
    <property type="entry name" value="HD"/>
    <property type="match status" value="1"/>
</dbReference>
<evidence type="ECO:0000259" key="1">
    <source>
        <dbReference type="Pfam" id="PF01966"/>
    </source>
</evidence>
<dbReference type="PANTHER" id="PTHR38659:SF1">
    <property type="entry name" value="METAL DEPENDENT PHOSPHOHYDROLASE"/>
    <property type="match status" value="1"/>
</dbReference>
<accession>A0ABT8KTE6</accession>
<dbReference type="SUPFAM" id="SSF109604">
    <property type="entry name" value="HD-domain/PDEase-like"/>
    <property type="match status" value="1"/>
</dbReference>
<reference evidence="2" key="1">
    <citation type="submission" date="2023-06" db="EMBL/GenBank/DDBJ databases">
        <title>Genomic of Parafulvivirga corallium.</title>
        <authorList>
            <person name="Wang G."/>
        </authorList>
    </citation>
    <scope>NUCLEOTIDE SEQUENCE</scope>
    <source>
        <strain evidence="2">BMA10</strain>
    </source>
</reference>
<sequence>MTRKEAREILTELTKGDSLLRHARSVELVMESYAKKLNEDVDEWAIAGMLHDADYEQYPEKHPHMIVEILRKKGEEKIAHAISAHYTKWNVPYETLLDKALLACDEITGFIIACSHVRPDKINGLTAKSVIKKLKQKSFAASVERDEVRKGAELFEVELPEHINFIIGVLTEHKEELGLT</sequence>
<dbReference type="Gene3D" id="1.10.3210.10">
    <property type="entry name" value="Hypothetical protein af1432"/>
    <property type="match status" value="1"/>
</dbReference>
<keyword evidence="3" id="KW-1185">Reference proteome</keyword>
<dbReference type="Proteomes" id="UP001172082">
    <property type="component" value="Unassembled WGS sequence"/>
</dbReference>
<comment type="caution">
    <text evidence="2">The sequence shown here is derived from an EMBL/GenBank/DDBJ whole genome shotgun (WGS) entry which is preliminary data.</text>
</comment>
<evidence type="ECO:0000313" key="2">
    <source>
        <dbReference type="EMBL" id="MDN5202908.1"/>
    </source>
</evidence>
<dbReference type="EMBL" id="JAUJEA010000005">
    <property type="protein sequence ID" value="MDN5202908.1"/>
    <property type="molecule type" value="Genomic_DNA"/>
</dbReference>
<evidence type="ECO:0000313" key="3">
    <source>
        <dbReference type="Proteomes" id="UP001172082"/>
    </source>
</evidence>
<organism evidence="2 3">
    <name type="scientific">Splendidivirga corallicola</name>
    <dbReference type="NCBI Taxonomy" id="3051826"/>
    <lineage>
        <taxon>Bacteria</taxon>
        <taxon>Pseudomonadati</taxon>
        <taxon>Bacteroidota</taxon>
        <taxon>Cytophagia</taxon>
        <taxon>Cytophagales</taxon>
        <taxon>Splendidivirgaceae</taxon>
        <taxon>Splendidivirga</taxon>
    </lineage>
</organism>
<dbReference type="InterPro" id="IPR006674">
    <property type="entry name" value="HD_domain"/>
</dbReference>
<proteinExistence type="predicted"/>
<name>A0ABT8KTE6_9BACT</name>
<dbReference type="RefSeq" id="WP_346752927.1">
    <property type="nucleotide sequence ID" value="NZ_JAUJEA010000005.1"/>
</dbReference>
<feature type="domain" description="HD" evidence="1">
    <location>
        <begin position="20"/>
        <end position="92"/>
    </location>
</feature>